<sequence length="751" mass="85333">MSKEKSLVAVKQIFAVLFGAGADINRPNKSGYPPLFFACKQKKPEHVEYLLELGADIDRKGSNCGTTALMQACCGPSDEIVNNLLQRNADTTVTNYHGLTALALACVNNRLNHVKALITNIEIALELLAAEEYYPRNLAAKSHSRYRMDNNTEIENKLLKHFKFEALEQLYIVMHWAVSNDALELARKCIDHNQEVLQWSREGDTWLHVASDNGAMRIVELLLEKVTEKPDQTAEWATAEAIMKQNGQGDSPLTISIDQRHDEIQNLFWSKIRPLRNTDPAFIKMYSTAADWILELLARYEKPGHEDILKDFLQGWYDGNVKGADLDNALHWAIRRRKVVVVWWLLSKGGYSSRDAIESAERLVPGPYKENEICGYMRALLLHPPPLLDHIPNPNKEHIPSFQVGVSTANEAGLNSPGNIVDILSDRKSISIRYAQSSIHDIIYGAGPESVMKNAKEDLRQRDLNALRKALRNTVLEKGNNGHKPLVDETSIPDWVKSLSYQQDKDDQEEVSDGNSRDLLVRWIHLPVNELHLMQDLVSRLSYDSKRSEIDYMALMKHFNRSWSELAAGAERYYMKPQCVDPIEVFRESIRDVANQETSLFREFLDGLRREARGKQGQPADQKLNYKPQGILNRYHVISSETELLDAIRDIRDELHMLRSLAEDQEIVWQQAFASPQMGSDPQRLGFYTPTEVKKDLDAMLLEADKIEGYINALLDLRQAEFGRLQAQDSAQLSNVILVLTVITIVFVSLS</sequence>
<accession>A0ACC2J2C0</accession>
<protein>
    <submittedName>
        <fullName evidence="1">Uncharacterized protein</fullName>
    </submittedName>
</protein>
<proteinExistence type="predicted"/>
<evidence type="ECO:0000313" key="2">
    <source>
        <dbReference type="Proteomes" id="UP001153334"/>
    </source>
</evidence>
<gene>
    <name evidence="1" type="ORF">ONZ43_g1966</name>
</gene>
<comment type="caution">
    <text evidence="1">The sequence shown here is derived from an EMBL/GenBank/DDBJ whole genome shotgun (WGS) entry which is preliminary data.</text>
</comment>
<reference evidence="1" key="1">
    <citation type="submission" date="2022-11" db="EMBL/GenBank/DDBJ databases">
        <title>Genome Sequence of Nemania bipapillata.</title>
        <authorList>
            <person name="Buettner E."/>
        </authorList>
    </citation>
    <scope>NUCLEOTIDE SEQUENCE</scope>
    <source>
        <strain evidence="1">CP14</strain>
    </source>
</reference>
<dbReference type="Proteomes" id="UP001153334">
    <property type="component" value="Unassembled WGS sequence"/>
</dbReference>
<name>A0ACC2J2C0_9PEZI</name>
<dbReference type="EMBL" id="JAPESX010000376">
    <property type="protein sequence ID" value="KAJ8121627.1"/>
    <property type="molecule type" value="Genomic_DNA"/>
</dbReference>
<evidence type="ECO:0000313" key="1">
    <source>
        <dbReference type="EMBL" id="KAJ8121627.1"/>
    </source>
</evidence>
<organism evidence="1 2">
    <name type="scientific">Nemania bipapillata</name>
    <dbReference type="NCBI Taxonomy" id="110536"/>
    <lineage>
        <taxon>Eukaryota</taxon>
        <taxon>Fungi</taxon>
        <taxon>Dikarya</taxon>
        <taxon>Ascomycota</taxon>
        <taxon>Pezizomycotina</taxon>
        <taxon>Sordariomycetes</taxon>
        <taxon>Xylariomycetidae</taxon>
        <taxon>Xylariales</taxon>
        <taxon>Xylariaceae</taxon>
        <taxon>Nemania</taxon>
    </lineage>
</organism>
<keyword evidence="2" id="KW-1185">Reference proteome</keyword>